<dbReference type="InterPro" id="IPR001986">
    <property type="entry name" value="Enolpyruvate_Tfrase_dom"/>
</dbReference>
<reference evidence="17" key="1">
    <citation type="journal article" date="2015" name="Nature">
        <title>Complex archaea that bridge the gap between prokaryotes and eukaryotes.</title>
        <authorList>
            <person name="Spang A."/>
            <person name="Saw J.H."/>
            <person name="Jorgensen S.L."/>
            <person name="Zaremba-Niedzwiedzka K."/>
            <person name="Martijn J."/>
            <person name="Lind A.E."/>
            <person name="van Eijk R."/>
            <person name="Schleper C."/>
            <person name="Guy L."/>
            <person name="Ettema T.J."/>
        </authorList>
    </citation>
    <scope>NUCLEOTIDE SEQUENCE</scope>
</reference>
<dbReference type="EC" id="2.5.1.7" evidence="11"/>
<evidence type="ECO:0000256" key="9">
    <source>
        <dbReference type="ARBA" id="ARBA00023316"/>
    </source>
</evidence>
<dbReference type="Gene3D" id="3.65.10.10">
    <property type="entry name" value="Enolpyruvate transferase domain"/>
    <property type="match status" value="2"/>
</dbReference>
<name>A0A0F9M9J0_9ZZZZ</name>
<evidence type="ECO:0000256" key="11">
    <source>
        <dbReference type="ARBA" id="ARBA00039108"/>
    </source>
</evidence>
<gene>
    <name evidence="17" type="ORF">LCGC14_1182080</name>
</gene>
<evidence type="ECO:0000256" key="2">
    <source>
        <dbReference type="ARBA" id="ARBA00004752"/>
    </source>
</evidence>
<keyword evidence="6" id="KW-0133">Cell shape</keyword>
<dbReference type="GO" id="GO:0051301">
    <property type="term" value="P:cell division"/>
    <property type="evidence" value="ECO:0007669"/>
    <property type="project" value="UniProtKB-KW"/>
</dbReference>
<dbReference type="SUPFAM" id="SSF55205">
    <property type="entry name" value="EPT/RTPC-like"/>
    <property type="match status" value="1"/>
</dbReference>
<dbReference type="PANTHER" id="PTHR43783">
    <property type="entry name" value="UDP-N-ACETYLGLUCOSAMINE 1-CARBOXYVINYLTRANSFERASE"/>
    <property type="match status" value="1"/>
</dbReference>
<evidence type="ECO:0000256" key="14">
    <source>
        <dbReference type="ARBA" id="ARBA00042842"/>
    </source>
</evidence>
<evidence type="ECO:0000256" key="12">
    <source>
        <dbReference type="ARBA" id="ARBA00039754"/>
    </source>
</evidence>
<organism evidence="17">
    <name type="scientific">marine sediment metagenome</name>
    <dbReference type="NCBI Taxonomy" id="412755"/>
    <lineage>
        <taxon>unclassified sequences</taxon>
        <taxon>metagenomes</taxon>
        <taxon>ecological metagenomes</taxon>
    </lineage>
</organism>
<evidence type="ECO:0000256" key="15">
    <source>
        <dbReference type="ARBA" id="ARBA00047527"/>
    </source>
</evidence>
<dbReference type="InterPro" id="IPR013792">
    <property type="entry name" value="RNA3'P_cycl/enolpyr_Trfase_a/b"/>
</dbReference>
<evidence type="ECO:0000256" key="5">
    <source>
        <dbReference type="ARBA" id="ARBA00022679"/>
    </source>
</evidence>
<proteinExistence type="inferred from homology"/>
<evidence type="ECO:0000256" key="4">
    <source>
        <dbReference type="ARBA" id="ARBA00022618"/>
    </source>
</evidence>
<dbReference type="GO" id="GO:0071555">
    <property type="term" value="P:cell wall organization"/>
    <property type="evidence" value="ECO:0007669"/>
    <property type="project" value="UniProtKB-KW"/>
</dbReference>
<evidence type="ECO:0000256" key="7">
    <source>
        <dbReference type="ARBA" id="ARBA00022984"/>
    </source>
</evidence>
<comment type="pathway">
    <text evidence="2">Cell wall biogenesis; peptidoglycan biosynthesis.</text>
</comment>
<keyword evidence="8" id="KW-0131">Cell cycle</keyword>
<evidence type="ECO:0000256" key="3">
    <source>
        <dbReference type="ARBA" id="ARBA00022490"/>
    </source>
</evidence>
<protein>
    <recommendedName>
        <fullName evidence="12">UDP-N-acetylglucosamine 1-carboxyvinyltransferase</fullName>
        <ecNumber evidence="11">2.5.1.7</ecNumber>
    </recommendedName>
    <alternativeName>
        <fullName evidence="13">Enoylpyruvate transferase</fullName>
    </alternativeName>
    <alternativeName>
        <fullName evidence="14">UDP-N-acetylglucosamine enolpyruvyl transferase</fullName>
    </alternativeName>
</protein>
<evidence type="ECO:0000256" key="8">
    <source>
        <dbReference type="ARBA" id="ARBA00023306"/>
    </source>
</evidence>
<dbReference type="GO" id="GO:0005737">
    <property type="term" value="C:cytoplasm"/>
    <property type="evidence" value="ECO:0007669"/>
    <property type="project" value="UniProtKB-SubCell"/>
</dbReference>
<evidence type="ECO:0000259" key="16">
    <source>
        <dbReference type="Pfam" id="PF00275"/>
    </source>
</evidence>
<dbReference type="HAMAP" id="MF_00111">
    <property type="entry name" value="MurA"/>
    <property type="match status" value="1"/>
</dbReference>
<dbReference type="AlphaFoldDB" id="A0A0F9M9J0"/>
<evidence type="ECO:0000256" key="10">
    <source>
        <dbReference type="ARBA" id="ARBA00038367"/>
    </source>
</evidence>
<dbReference type="CDD" id="cd01555">
    <property type="entry name" value="UdpNAET"/>
    <property type="match status" value="1"/>
</dbReference>
<keyword evidence="9" id="KW-0961">Cell wall biogenesis/degradation</keyword>
<dbReference type="GO" id="GO:0019277">
    <property type="term" value="P:UDP-N-acetylgalactosamine biosynthetic process"/>
    <property type="evidence" value="ECO:0007669"/>
    <property type="project" value="InterPro"/>
</dbReference>
<keyword evidence="7" id="KW-0573">Peptidoglycan synthesis</keyword>
<evidence type="ECO:0000256" key="6">
    <source>
        <dbReference type="ARBA" id="ARBA00022960"/>
    </source>
</evidence>
<dbReference type="NCBIfam" id="TIGR01072">
    <property type="entry name" value="murA"/>
    <property type="match status" value="1"/>
</dbReference>
<dbReference type="NCBIfam" id="NF006873">
    <property type="entry name" value="PRK09369.1"/>
    <property type="match status" value="1"/>
</dbReference>
<dbReference type="GO" id="GO:0009252">
    <property type="term" value="P:peptidoglycan biosynthetic process"/>
    <property type="evidence" value="ECO:0007669"/>
    <property type="project" value="UniProtKB-KW"/>
</dbReference>
<dbReference type="EMBL" id="LAZR01005931">
    <property type="protein sequence ID" value="KKM96041.1"/>
    <property type="molecule type" value="Genomic_DNA"/>
</dbReference>
<comment type="subcellular location">
    <subcellularLocation>
        <location evidence="1">Cytoplasm</location>
    </subcellularLocation>
</comment>
<accession>A0A0F9M9J0</accession>
<evidence type="ECO:0000313" key="17">
    <source>
        <dbReference type="EMBL" id="KKM96041.1"/>
    </source>
</evidence>
<dbReference type="GO" id="GO:0008760">
    <property type="term" value="F:UDP-N-acetylglucosamine 1-carboxyvinyltransferase activity"/>
    <property type="evidence" value="ECO:0007669"/>
    <property type="project" value="UniProtKB-EC"/>
</dbReference>
<evidence type="ECO:0000256" key="1">
    <source>
        <dbReference type="ARBA" id="ARBA00004496"/>
    </source>
</evidence>
<sequence length="434" mass="47220">MAQFVIQGGTPLHGDIRLSGAKNAASKMLIASLLTDEECVFENFPRIGDTNITRELCEAIGSRIVVEGSRLRIVTPTLSTTTVGALSRRNRIPVLALGALLGRAGEAEVPFVGGDKIGPRPIDIHIQALTQLGATITTGEQSYRATVSGRLRGANITFPYPSVGATENTIFASVFALGRTVIRNAAVEPEILDLIKLLQNMGAIIELGTDRRIMIEGVKHLRGAHHTILPDRNEAVSFACLAIATKGDVIVKGAVQDHLVTFLNTVRRIGAEYEVLHDGIRFWCPGSLRAAHIETDTHPGFMTDWQQPLVVALTQAKGRSVVHETVYEDRFGYAEDLNSMGARIKVGTECLGDISCRFKDKICSHTALVEGPTELHGTELRVRDIRAGIAHVIAALTAHGTSTIDNIEELDRGYERVDERLRYIGAQIKRVSEN</sequence>
<dbReference type="InterPro" id="IPR050068">
    <property type="entry name" value="MurA_subfamily"/>
</dbReference>
<keyword evidence="3" id="KW-0963">Cytoplasm</keyword>
<dbReference type="Pfam" id="PF00275">
    <property type="entry name" value="EPSP_synthase"/>
    <property type="match status" value="1"/>
</dbReference>
<dbReference type="InterPro" id="IPR005750">
    <property type="entry name" value="UDP_GlcNAc_COvinyl_MurA"/>
</dbReference>
<dbReference type="PANTHER" id="PTHR43783:SF1">
    <property type="entry name" value="UDP-N-ACETYLGLUCOSAMINE 1-CARBOXYVINYLTRANSFERASE"/>
    <property type="match status" value="1"/>
</dbReference>
<keyword evidence="4" id="KW-0132">Cell division</keyword>
<comment type="caution">
    <text evidence="17">The sequence shown here is derived from an EMBL/GenBank/DDBJ whole genome shotgun (WGS) entry which is preliminary data.</text>
</comment>
<feature type="domain" description="Enolpyruvate transferase" evidence="16">
    <location>
        <begin position="6"/>
        <end position="420"/>
    </location>
</feature>
<keyword evidence="5" id="KW-0808">Transferase</keyword>
<dbReference type="GO" id="GO:0008360">
    <property type="term" value="P:regulation of cell shape"/>
    <property type="evidence" value="ECO:0007669"/>
    <property type="project" value="UniProtKB-KW"/>
</dbReference>
<comment type="similarity">
    <text evidence="10">Belongs to the EPSP synthase family. MurA subfamily.</text>
</comment>
<evidence type="ECO:0000256" key="13">
    <source>
        <dbReference type="ARBA" id="ARBA00042443"/>
    </source>
</evidence>
<comment type="catalytic activity">
    <reaction evidence="15">
        <text>phosphoenolpyruvate + UDP-N-acetyl-alpha-D-glucosamine = UDP-N-acetyl-3-O-(1-carboxyvinyl)-alpha-D-glucosamine + phosphate</text>
        <dbReference type="Rhea" id="RHEA:18681"/>
        <dbReference type="ChEBI" id="CHEBI:43474"/>
        <dbReference type="ChEBI" id="CHEBI:57705"/>
        <dbReference type="ChEBI" id="CHEBI:58702"/>
        <dbReference type="ChEBI" id="CHEBI:68483"/>
        <dbReference type="EC" id="2.5.1.7"/>
    </reaction>
</comment>
<dbReference type="InterPro" id="IPR036968">
    <property type="entry name" value="Enolpyruvate_Tfrase_sf"/>
</dbReference>